<dbReference type="STRING" id="1109443.G4TIQ6"/>
<protein>
    <recommendedName>
        <fullName evidence="6">C2H2-type domain-containing protein</fullName>
    </recommendedName>
</protein>
<feature type="region of interest" description="Disordered" evidence="5">
    <location>
        <begin position="338"/>
        <end position="441"/>
    </location>
</feature>
<proteinExistence type="predicted"/>
<evidence type="ECO:0000256" key="2">
    <source>
        <dbReference type="ARBA" id="ARBA00022771"/>
    </source>
</evidence>
<dbReference type="HOGENOM" id="CLU_624236_0_0_1"/>
<feature type="compositionally biased region" description="Low complexity" evidence="5">
    <location>
        <begin position="215"/>
        <end position="229"/>
    </location>
</feature>
<feature type="compositionally biased region" description="Polar residues" evidence="5">
    <location>
        <begin position="239"/>
        <end position="260"/>
    </location>
</feature>
<evidence type="ECO:0000256" key="3">
    <source>
        <dbReference type="ARBA" id="ARBA00022833"/>
    </source>
</evidence>
<keyword evidence="3" id="KW-0862">Zinc</keyword>
<evidence type="ECO:0000313" key="8">
    <source>
        <dbReference type="Proteomes" id="UP000007148"/>
    </source>
</evidence>
<dbReference type="Gene3D" id="3.30.160.60">
    <property type="entry name" value="Classic Zinc Finger"/>
    <property type="match status" value="1"/>
</dbReference>
<dbReference type="OrthoDB" id="3437960at2759"/>
<dbReference type="PANTHER" id="PTHR23235">
    <property type="entry name" value="KRUEPPEL-LIKE TRANSCRIPTION FACTOR"/>
    <property type="match status" value="1"/>
</dbReference>
<organism evidence="7 8">
    <name type="scientific">Serendipita indica (strain DSM 11827)</name>
    <name type="common">Root endophyte fungus</name>
    <name type="synonym">Piriformospora indica</name>
    <dbReference type="NCBI Taxonomy" id="1109443"/>
    <lineage>
        <taxon>Eukaryota</taxon>
        <taxon>Fungi</taxon>
        <taxon>Dikarya</taxon>
        <taxon>Basidiomycota</taxon>
        <taxon>Agaricomycotina</taxon>
        <taxon>Agaricomycetes</taxon>
        <taxon>Sebacinales</taxon>
        <taxon>Serendipitaceae</taxon>
        <taxon>Serendipita</taxon>
    </lineage>
</organism>
<dbReference type="EMBL" id="CAFZ01000110">
    <property type="protein sequence ID" value="CCA71202.1"/>
    <property type="molecule type" value="Genomic_DNA"/>
</dbReference>
<feature type="compositionally biased region" description="Basic residues" evidence="5">
    <location>
        <begin position="338"/>
        <end position="354"/>
    </location>
</feature>
<feature type="domain" description="C2H2-type" evidence="6">
    <location>
        <begin position="326"/>
        <end position="354"/>
    </location>
</feature>
<feature type="compositionally biased region" description="Polar residues" evidence="5">
    <location>
        <begin position="404"/>
        <end position="413"/>
    </location>
</feature>
<accession>G4TIQ6</accession>
<dbReference type="GO" id="GO:0000978">
    <property type="term" value="F:RNA polymerase II cis-regulatory region sequence-specific DNA binding"/>
    <property type="evidence" value="ECO:0007669"/>
    <property type="project" value="TreeGrafter"/>
</dbReference>
<dbReference type="InterPro" id="IPR036236">
    <property type="entry name" value="Znf_C2H2_sf"/>
</dbReference>
<gene>
    <name evidence="7" type="ORF">PIIN_05138</name>
</gene>
<sequence>MHTGGPFTGSGKHFNPSTDITQLYSQQHSGSLEGSPLFSTASSQNSLLFDDATYSCGTMFSPPPVSLVPINYGVGVAPPPTSVGLGPVIGGHQPTDLSFARLFDSSQALEHPSYANMGSPPMGVDALGFATQLHGVPPFGLTPGYSTQLDKLVFQGNNNPTPSHAIDDPRVYRADVDVYALPIPRGDGHIQPSNPFETGPHLDILLDASEKETMDSTTTTPDPGTSPADPVDDNEGIHIQSTDIGSSSTETVSGQQNTAESIEGLPLQKIDPYLQRKPLPSSETGVGSRNGTESWTCLYPDCKHRPFPRQDQARGHVAGHLGVKPFRCEYCQRGFARHADRKRHVDKKTCRPRPKPVQSNRPRSIAPTPGSSSSFSVAPLGDRDVQLIPTRPQRTQRRHIRVQSGLQSTSASQKRGRRYTTESGSSANEASPATPLDGCDE</sequence>
<evidence type="ECO:0000259" key="6">
    <source>
        <dbReference type="PROSITE" id="PS50157"/>
    </source>
</evidence>
<dbReference type="GO" id="GO:0000981">
    <property type="term" value="F:DNA-binding transcription factor activity, RNA polymerase II-specific"/>
    <property type="evidence" value="ECO:0007669"/>
    <property type="project" value="TreeGrafter"/>
</dbReference>
<comment type="caution">
    <text evidence="7">The sequence shown here is derived from an EMBL/GenBank/DDBJ whole genome shotgun (WGS) entry which is preliminary data.</text>
</comment>
<feature type="region of interest" description="Disordered" evidence="5">
    <location>
        <begin position="212"/>
        <end position="265"/>
    </location>
</feature>
<dbReference type="SUPFAM" id="SSF57667">
    <property type="entry name" value="beta-beta-alpha zinc fingers"/>
    <property type="match status" value="1"/>
</dbReference>
<evidence type="ECO:0000256" key="5">
    <source>
        <dbReference type="SAM" id="MobiDB-lite"/>
    </source>
</evidence>
<evidence type="ECO:0000256" key="1">
    <source>
        <dbReference type="ARBA" id="ARBA00022723"/>
    </source>
</evidence>
<dbReference type="Proteomes" id="UP000007148">
    <property type="component" value="Unassembled WGS sequence"/>
</dbReference>
<evidence type="ECO:0000313" key="7">
    <source>
        <dbReference type="EMBL" id="CCA71202.1"/>
    </source>
</evidence>
<evidence type="ECO:0000256" key="4">
    <source>
        <dbReference type="PROSITE-ProRule" id="PRU00042"/>
    </source>
</evidence>
<keyword evidence="8" id="KW-1185">Reference proteome</keyword>
<dbReference type="PANTHER" id="PTHR23235:SF120">
    <property type="entry name" value="KRUPPEL-LIKE FACTOR 15"/>
    <property type="match status" value="1"/>
</dbReference>
<reference evidence="7 8" key="1">
    <citation type="journal article" date="2011" name="PLoS Pathog.">
        <title>Endophytic Life Strategies Decoded by Genome and Transcriptome Analyses of the Mutualistic Root Symbiont Piriformospora indica.</title>
        <authorList>
            <person name="Zuccaro A."/>
            <person name="Lahrmann U."/>
            <person name="Guldener U."/>
            <person name="Langen G."/>
            <person name="Pfiffi S."/>
            <person name="Biedenkopf D."/>
            <person name="Wong P."/>
            <person name="Samans B."/>
            <person name="Grimm C."/>
            <person name="Basiewicz M."/>
            <person name="Murat C."/>
            <person name="Martin F."/>
            <person name="Kogel K.H."/>
        </authorList>
    </citation>
    <scope>NUCLEOTIDE SEQUENCE [LARGE SCALE GENOMIC DNA]</scope>
    <source>
        <strain evidence="7 8">DSM 11827</strain>
    </source>
</reference>
<keyword evidence="1" id="KW-0479">Metal-binding</keyword>
<name>G4TIQ6_SERID</name>
<keyword evidence="2 4" id="KW-0863">Zinc-finger</keyword>
<dbReference type="InterPro" id="IPR013087">
    <property type="entry name" value="Znf_C2H2_type"/>
</dbReference>
<feature type="compositionally biased region" description="Polar residues" evidence="5">
    <location>
        <begin position="421"/>
        <end position="431"/>
    </location>
</feature>
<dbReference type="InParanoid" id="G4TIQ6"/>
<dbReference type="AlphaFoldDB" id="G4TIQ6"/>
<dbReference type="GO" id="GO:0008270">
    <property type="term" value="F:zinc ion binding"/>
    <property type="evidence" value="ECO:0007669"/>
    <property type="project" value="UniProtKB-KW"/>
</dbReference>
<dbReference type="PROSITE" id="PS50157">
    <property type="entry name" value="ZINC_FINGER_C2H2_2"/>
    <property type="match status" value="1"/>
</dbReference>